<comment type="pathway">
    <text evidence="1">Nucleotide-sugar biosynthesis; UDP-alpha-D-glucuronate biosynthesis; UDP-alpha-D-glucuronate from UDP-alpha-D-glucose: step 1/1.</text>
</comment>
<evidence type="ECO:0000313" key="9">
    <source>
        <dbReference type="EMBL" id="GAA0907402.1"/>
    </source>
</evidence>
<dbReference type="InterPro" id="IPR001732">
    <property type="entry name" value="UDP-Glc/GDP-Man_DH_N"/>
</dbReference>
<comment type="caution">
    <text evidence="9">The sequence shown here is derived from an EMBL/GenBank/DDBJ whole genome shotgun (WGS) entry which is preliminary data.</text>
</comment>
<dbReference type="SMART" id="SM00984">
    <property type="entry name" value="UDPG_MGDP_dh_C"/>
    <property type="match status" value="1"/>
</dbReference>
<dbReference type="Pfam" id="PF00984">
    <property type="entry name" value="UDPG_MGDP_dh"/>
    <property type="match status" value="1"/>
</dbReference>
<organism evidence="9 10">
    <name type="scientific">Pseudonocardia zijingensis</name>
    <dbReference type="NCBI Taxonomy" id="153376"/>
    <lineage>
        <taxon>Bacteria</taxon>
        <taxon>Bacillati</taxon>
        <taxon>Actinomycetota</taxon>
        <taxon>Actinomycetes</taxon>
        <taxon>Pseudonocardiales</taxon>
        <taxon>Pseudonocardiaceae</taxon>
        <taxon>Pseudonocardia</taxon>
    </lineage>
</organism>
<evidence type="ECO:0000256" key="4">
    <source>
        <dbReference type="ARBA" id="ARBA00023002"/>
    </source>
</evidence>
<dbReference type="Pfam" id="PF03720">
    <property type="entry name" value="UDPG_MGDP_dh_C"/>
    <property type="match status" value="1"/>
</dbReference>
<evidence type="ECO:0000256" key="6">
    <source>
        <dbReference type="ARBA" id="ARBA00047473"/>
    </source>
</evidence>
<dbReference type="SUPFAM" id="SSF48179">
    <property type="entry name" value="6-phosphogluconate dehydrogenase C-terminal domain-like"/>
    <property type="match status" value="1"/>
</dbReference>
<dbReference type="EMBL" id="BAAAHP010000309">
    <property type="protein sequence ID" value="GAA0907402.1"/>
    <property type="molecule type" value="Genomic_DNA"/>
</dbReference>
<dbReference type="InterPro" id="IPR008927">
    <property type="entry name" value="6-PGluconate_DH-like_C_sf"/>
</dbReference>
<comment type="catalytic activity">
    <reaction evidence="6 7">
        <text>UDP-alpha-D-glucose + 2 NAD(+) + H2O = UDP-alpha-D-glucuronate + 2 NADH + 3 H(+)</text>
        <dbReference type="Rhea" id="RHEA:23596"/>
        <dbReference type="ChEBI" id="CHEBI:15377"/>
        <dbReference type="ChEBI" id="CHEBI:15378"/>
        <dbReference type="ChEBI" id="CHEBI:57540"/>
        <dbReference type="ChEBI" id="CHEBI:57945"/>
        <dbReference type="ChEBI" id="CHEBI:58052"/>
        <dbReference type="ChEBI" id="CHEBI:58885"/>
        <dbReference type="EC" id="1.1.1.22"/>
    </reaction>
</comment>
<dbReference type="Gene3D" id="3.40.50.720">
    <property type="entry name" value="NAD(P)-binding Rossmann-like Domain"/>
    <property type="match status" value="2"/>
</dbReference>
<dbReference type="InterPro" id="IPR028357">
    <property type="entry name" value="UDPglc_DH_bac"/>
</dbReference>
<evidence type="ECO:0000256" key="3">
    <source>
        <dbReference type="ARBA" id="ARBA00012954"/>
    </source>
</evidence>
<evidence type="ECO:0000259" key="8">
    <source>
        <dbReference type="SMART" id="SM00984"/>
    </source>
</evidence>
<dbReference type="PANTHER" id="PTHR43750:SF1">
    <property type="entry name" value="GDP-MANNOSE 6-DEHYDROGENASE"/>
    <property type="match status" value="1"/>
</dbReference>
<accession>A0ABN1NH12</accession>
<dbReference type="InterPro" id="IPR014027">
    <property type="entry name" value="UDP-Glc/GDP-Man_DH_C"/>
</dbReference>
<dbReference type="Gene3D" id="1.20.5.170">
    <property type="match status" value="1"/>
</dbReference>
<dbReference type="PROSITE" id="PS51257">
    <property type="entry name" value="PROKAR_LIPOPROTEIN"/>
    <property type="match status" value="1"/>
</dbReference>
<keyword evidence="4 7" id="KW-0560">Oxidoreductase</keyword>
<dbReference type="SUPFAM" id="SSF51735">
    <property type="entry name" value="NAD(P)-binding Rossmann-fold domains"/>
    <property type="match status" value="1"/>
</dbReference>
<proteinExistence type="inferred from homology"/>
<evidence type="ECO:0000256" key="5">
    <source>
        <dbReference type="ARBA" id="ARBA00023027"/>
    </source>
</evidence>
<name>A0ABN1NH12_9PSEU</name>
<dbReference type="Pfam" id="PF03721">
    <property type="entry name" value="UDPG_MGDP_dh_N"/>
    <property type="match status" value="1"/>
</dbReference>
<sequence>MPTNPRPGRPPAEPLPALSVIGLGYVGCVSAACFAARGHRVVGVDVDEQKAALLRTGRSPIVEERIDGIVADVVRSGKLRITDDVVDAISATDVTLVCVGTPSARDGSLSTEYLERACAQIGTALAAKPGWHVVVFRSTMTPGTCEGVLVPALERASGRRAGVHFGVCVNPEYLREGSSVRDFASPPKTVVGELDPRSGDVVAGLYADVPGPLFRVPIAVAEMSKYVDNAFHAVKVAFGNEIGAVCRSAGLDSHRVMDIFLADTKLNLSAAYLRPGFAFGGSCLPKDVRALVDLARRRSVDIPLLAGLIPANEAHVRRAVDLVVACGRRRVALLGLSFKAGTDDLRESPLVELAERLIGKGYDLRIHDANVSLSRLTGANRKHIAEHLPHIDRLLTDDLAEVVAHGEVLVVGAATPEIAESVARIDDRPVIDLVRLPDAAPRRGDENYIGICW</sequence>
<dbReference type="InterPro" id="IPR017476">
    <property type="entry name" value="UDP-Glc/GDP-Man"/>
</dbReference>
<dbReference type="NCBIfam" id="TIGR03026">
    <property type="entry name" value="NDP-sugDHase"/>
    <property type="match status" value="1"/>
</dbReference>
<dbReference type="SUPFAM" id="SSF52413">
    <property type="entry name" value="UDP-glucose/GDP-mannose dehydrogenase C-terminal domain"/>
    <property type="match status" value="1"/>
</dbReference>
<feature type="domain" description="UDP-glucose/GDP-mannose dehydrogenase C-terminal" evidence="8">
    <location>
        <begin position="332"/>
        <end position="439"/>
    </location>
</feature>
<dbReference type="PANTHER" id="PTHR43750">
    <property type="entry name" value="UDP-GLUCOSE 6-DEHYDROGENASE TUAD"/>
    <property type="match status" value="1"/>
</dbReference>
<evidence type="ECO:0000256" key="2">
    <source>
        <dbReference type="ARBA" id="ARBA00006601"/>
    </source>
</evidence>
<dbReference type="RefSeq" id="WP_343946717.1">
    <property type="nucleotide sequence ID" value="NZ_BAAAHP010000309.1"/>
</dbReference>
<keyword evidence="5 7" id="KW-0520">NAD</keyword>
<dbReference type="Proteomes" id="UP001499967">
    <property type="component" value="Unassembled WGS sequence"/>
</dbReference>
<dbReference type="InterPro" id="IPR014026">
    <property type="entry name" value="UDP-Glc/GDP-Man_DH_dimer"/>
</dbReference>
<dbReference type="EC" id="1.1.1.22" evidence="3 7"/>
<dbReference type="PIRSF" id="PIRSF500134">
    <property type="entry name" value="UDPglc_DH_bac"/>
    <property type="match status" value="1"/>
</dbReference>
<dbReference type="InterPro" id="IPR036291">
    <property type="entry name" value="NAD(P)-bd_dom_sf"/>
</dbReference>
<dbReference type="PIRSF" id="PIRSF000124">
    <property type="entry name" value="UDPglc_GDPman_dh"/>
    <property type="match status" value="1"/>
</dbReference>
<keyword evidence="10" id="KW-1185">Reference proteome</keyword>
<dbReference type="InterPro" id="IPR036220">
    <property type="entry name" value="UDP-Glc/GDP-Man_DH_C_sf"/>
</dbReference>
<reference evidence="9 10" key="1">
    <citation type="journal article" date="2019" name="Int. J. Syst. Evol. Microbiol.">
        <title>The Global Catalogue of Microorganisms (GCM) 10K type strain sequencing project: providing services to taxonomists for standard genome sequencing and annotation.</title>
        <authorList>
            <consortium name="The Broad Institute Genomics Platform"/>
            <consortium name="The Broad Institute Genome Sequencing Center for Infectious Disease"/>
            <person name="Wu L."/>
            <person name="Ma J."/>
        </authorList>
    </citation>
    <scope>NUCLEOTIDE SEQUENCE [LARGE SCALE GENOMIC DNA]</scope>
    <source>
        <strain evidence="9 10">JCM 11117</strain>
    </source>
</reference>
<protein>
    <recommendedName>
        <fullName evidence="3 7">UDP-glucose 6-dehydrogenase</fullName>
        <ecNumber evidence="3 7">1.1.1.22</ecNumber>
    </recommendedName>
</protein>
<gene>
    <name evidence="9" type="ORF">GCM10009559_76120</name>
</gene>
<evidence type="ECO:0000313" key="10">
    <source>
        <dbReference type="Proteomes" id="UP001499967"/>
    </source>
</evidence>
<evidence type="ECO:0000256" key="7">
    <source>
        <dbReference type="PIRNR" id="PIRNR000124"/>
    </source>
</evidence>
<evidence type="ECO:0000256" key="1">
    <source>
        <dbReference type="ARBA" id="ARBA00004701"/>
    </source>
</evidence>
<comment type="similarity">
    <text evidence="2 7">Belongs to the UDP-glucose/GDP-mannose dehydrogenase family.</text>
</comment>